<name>A0A1Q8WYU8_9ACTO</name>
<proteinExistence type="predicted"/>
<organism evidence="3 4">
    <name type="scientific">Actinomyces oris</name>
    <dbReference type="NCBI Taxonomy" id="544580"/>
    <lineage>
        <taxon>Bacteria</taxon>
        <taxon>Bacillati</taxon>
        <taxon>Actinomycetota</taxon>
        <taxon>Actinomycetes</taxon>
        <taxon>Actinomycetales</taxon>
        <taxon>Actinomycetaceae</taxon>
        <taxon>Actinomyces</taxon>
    </lineage>
</organism>
<dbReference type="RefSeq" id="WP_075389495.1">
    <property type="nucleotide sequence ID" value="NZ_MSKS01000001.1"/>
</dbReference>
<sequence>MQVTTRSQNSPDDTSQEAVKQEEGGSGVEPGETPPVAVPPVIPLPEDRAAALDELCRSLDGSDERVSRSITRIRLEKGLPWDTDPRVVADALVRAGHLPEVVRTITWDWALWTCGSEDSWPWMAQDLARARDLLKDSTSATRVLRALEHFPAVPQSMVPALAQVAVGRSEVNRELAQKLLAGFPEVGDLALEAVMSPVAHVRRAGAAWLAGLTIPDGIARLRSARAQEEDRLARANLLRTLQIYGDDVTDLVTAEALTPPRRRLKRPPAALDWFPFEALPEVRLADGTPLDPDIVRNWVLEAYRLKTPDGAGTIELYLSLLDAEDARELSAFVVECWVAHNREAAKGESLRNKGLLAFAVGMEGERLAAAARSALSRHATWRVESETVLTAVCANPSAEALQVIVSAAAQHRLPRVRGFADLLTRAVAAERGWSEAELGDRSIPTAGFGPDGLLHLSYGEREFLGRLTPELTIALTDADGRARKSLPAARKSEDGELVAQTRRRLTFARKEVAAVLKVQRRRLYEAMCIGRSWPAPLWRELFSDHPLARHLAARLVWMARGQDEGVGTREPETGGHEPRTWTFCPTEDGQLLGADDAVLELSPDAVVTLAHGTLLSEADVAGWQEHLADYEITPLFDQFSARAPQVGQGQRGIDDGAGRRVVARDLRKRAKARGYEPDSNIYWYTTFLKDFPVAGLCSVIDFGGVDVWTEDQVVTTGPLSLVAGQRAMPLEDAPPVLLAECYADYHAIVGPPD</sequence>
<feature type="region of interest" description="Disordered" evidence="1">
    <location>
        <begin position="563"/>
        <end position="582"/>
    </location>
</feature>
<dbReference type="Pfam" id="PF13569">
    <property type="entry name" value="DUF4132"/>
    <property type="match status" value="1"/>
</dbReference>
<protein>
    <recommendedName>
        <fullName evidence="2">DUF4132 domain-containing protein</fullName>
    </recommendedName>
</protein>
<dbReference type="OrthoDB" id="4554725at2"/>
<evidence type="ECO:0000313" key="4">
    <source>
        <dbReference type="Proteomes" id="UP000185963"/>
    </source>
</evidence>
<dbReference type="InterPro" id="IPR025406">
    <property type="entry name" value="DUF4132"/>
</dbReference>
<dbReference type="Proteomes" id="UP000185963">
    <property type="component" value="Unassembled WGS sequence"/>
</dbReference>
<reference evidence="3 4" key="1">
    <citation type="submission" date="2016-12" db="EMBL/GenBank/DDBJ databases">
        <title>Genomic comparison of strains in the 'Actinomyces naeslundii' group.</title>
        <authorList>
            <person name="Mughal S.R."/>
            <person name="Do T."/>
            <person name="Gilbert S.C."/>
            <person name="Witherden E.A."/>
            <person name="Didelot X."/>
            <person name="Beighton D."/>
        </authorList>
    </citation>
    <scope>NUCLEOTIDE SEQUENCE [LARGE SCALE GENOMIC DNA]</scope>
    <source>
        <strain evidence="3 4">WE8B-23</strain>
    </source>
</reference>
<feature type="compositionally biased region" description="Basic and acidic residues" evidence="1">
    <location>
        <begin position="563"/>
        <end position="579"/>
    </location>
</feature>
<gene>
    <name evidence="3" type="ORF">BKH20_00545</name>
</gene>
<feature type="domain" description="DUF4132" evidence="2">
    <location>
        <begin position="480"/>
        <end position="675"/>
    </location>
</feature>
<dbReference type="AlphaFoldDB" id="A0A1Q8WYU8"/>
<evidence type="ECO:0000313" key="3">
    <source>
        <dbReference type="EMBL" id="OLO73199.1"/>
    </source>
</evidence>
<accession>A0A1Q8WYU8</accession>
<evidence type="ECO:0000259" key="2">
    <source>
        <dbReference type="Pfam" id="PF13569"/>
    </source>
</evidence>
<dbReference type="EMBL" id="MSKS01000001">
    <property type="protein sequence ID" value="OLO73199.1"/>
    <property type="molecule type" value="Genomic_DNA"/>
</dbReference>
<feature type="compositionally biased region" description="Pro residues" evidence="1">
    <location>
        <begin position="32"/>
        <end position="42"/>
    </location>
</feature>
<comment type="caution">
    <text evidence="3">The sequence shown here is derived from an EMBL/GenBank/DDBJ whole genome shotgun (WGS) entry which is preliminary data.</text>
</comment>
<feature type="compositionally biased region" description="Polar residues" evidence="1">
    <location>
        <begin position="1"/>
        <end position="18"/>
    </location>
</feature>
<evidence type="ECO:0000256" key="1">
    <source>
        <dbReference type="SAM" id="MobiDB-lite"/>
    </source>
</evidence>
<feature type="region of interest" description="Disordered" evidence="1">
    <location>
        <begin position="1"/>
        <end position="42"/>
    </location>
</feature>